<evidence type="ECO:0000313" key="4">
    <source>
        <dbReference type="Proteomes" id="UP000085678"/>
    </source>
</evidence>
<keyword evidence="1" id="KW-1015">Disulfide bond</keyword>
<protein>
    <submittedName>
        <fullName evidence="5">Uncharacterized protein LOC106165398</fullName>
    </submittedName>
</protein>
<organism evidence="4 5">
    <name type="scientific">Lingula anatina</name>
    <name type="common">Brachiopod</name>
    <name type="synonym">Lingula unguis</name>
    <dbReference type="NCBI Taxonomy" id="7574"/>
    <lineage>
        <taxon>Eukaryota</taxon>
        <taxon>Metazoa</taxon>
        <taxon>Spiralia</taxon>
        <taxon>Lophotrochozoa</taxon>
        <taxon>Brachiopoda</taxon>
        <taxon>Linguliformea</taxon>
        <taxon>Lingulata</taxon>
        <taxon>Lingulida</taxon>
        <taxon>Linguloidea</taxon>
        <taxon>Lingulidae</taxon>
        <taxon>Lingula</taxon>
    </lineage>
</organism>
<dbReference type="InterPro" id="IPR008977">
    <property type="entry name" value="PHM/PNGase_F_dom_sf"/>
</dbReference>
<dbReference type="PANTHER" id="PTHR39319">
    <property type="entry name" value="SI:DKEY-256H2.1"/>
    <property type="match status" value="1"/>
</dbReference>
<evidence type="ECO:0000256" key="2">
    <source>
        <dbReference type="SAM" id="SignalP"/>
    </source>
</evidence>
<dbReference type="CDD" id="cd00538">
    <property type="entry name" value="PA"/>
    <property type="match status" value="1"/>
</dbReference>
<reference evidence="5" key="1">
    <citation type="submission" date="2025-08" db="UniProtKB">
        <authorList>
            <consortium name="RefSeq"/>
        </authorList>
    </citation>
    <scope>IDENTIFICATION</scope>
    <source>
        <tissue evidence="5">Gonads</tissue>
    </source>
</reference>
<dbReference type="GeneID" id="106165398"/>
<dbReference type="SMART" id="SM01290">
    <property type="entry name" value="N-glycanase_N"/>
    <property type="match status" value="1"/>
</dbReference>
<dbReference type="OrthoDB" id="406745at2759"/>
<feature type="signal peptide" evidence="2">
    <location>
        <begin position="1"/>
        <end position="23"/>
    </location>
</feature>
<keyword evidence="2" id="KW-0732">Signal</keyword>
<dbReference type="InterPro" id="IPR015197">
    <property type="entry name" value="PngaseF_C"/>
</dbReference>
<feature type="domain" description="Peptide-N-glycosidase F N-terminal" evidence="3">
    <location>
        <begin position="436"/>
        <end position="563"/>
    </location>
</feature>
<dbReference type="Pfam" id="PF09112">
    <property type="entry name" value="N-glycanase_N"/>
    <property type="match status" value="1"/>
</dbReference>
<dbReference type="AlphaFoldDB" id="A0A2R2MKC0"/>
<dbReference type="InParanoid" id="A0A2R2MKC0"/>
<keyword evidence="4" id="KW-1185">Reference proteome</keyword>
<accession>A0A2R2MKC0</accession>
<dbReference type="KEGG" id="lak:106165398"/>
<proteinExistence type="predicted"/>
<dbReference type="InterPro" id="IPR015196">
    <property type="entry name" value="PngaseF_N"/>
</dbReference>
<evidence type="ECO:0000259" key="3">
    <source>
        <dbReference type="SMART" id="SM01290"/>
    </source>
</evidence>
<dbReference type="RefSeq" id="XP_023930661.1">
    <property type="nucleotide sequence ID" value="XM_024074893.1"/>
</dbReference>
<dbReference type="PANTHER" id="PTHR39319:SF1">
    <property type="entry name" value="SI:DKEY-256H2.1"/>
    <property type="match status" value="1"/>
</dbReference>
<dbReference type="Gene3D" id="2.60.120.230">
    <property type="match status" value="2"/>
</dbReference>
<name>A0A2R2MKC0_LINAN</name>
<evidence type="ECO:0000313" key="5">
    <source>
        <dbReference type="RefSeq" id="XP_023930661.1"/>
    </source>
</evidence>
<dbReference type="SUPFAM" id="SSF49742">
    <property type="entry name" value="PHM/PNGase F"/>
    <property type="match status" value="1"/>
</dbReference>
<dbReference type="GO" id="GO:0016715">
    <property type="term" value="F:oxidoreductase activity, acting on paired donors, with incorporation or reduction of molecular oxygen, reduced ascorbate as one donor, and incorporation of one atom of oxygen"/>
    <property type="evidence" value="ECO:0007669"/>
    <property type="project" value="InterPro"/>
</dbReference>
<sequence>MASTRELSCLACFINILIIGVDGHLEEGTHDFVGHRADTDYQKGFDLVNDVKYAWSHNEISSRAAFHNFLNLKKKYGHISAQARRKLIGDANIQERVRKHNFQHSLSLTHVPGNAAEPFKLSTVNGWMKDEVLVYPSPLFLNSSILFHAFNSHSGFLDALWNSNDSLASAMSMLNSTTVNVHYVFLAQEGDALSMAGLLIKAAHAVKRPELLSNLHFALHPVYKLGNWIPGLLKEWQCQDHGCGLDQLVLDDKVGVPEVLMRLDAHYDWLPSPVSVFGNKSTAVRSMLGLGNGCRKEPSVKGMLAYVLDGSDCSYFDKISSMEASGAAGVIVQAQPNSSVFDMKCVGKQCDVQLSIPATVVRTDNTRLMNRLKLGTVMASFQNTPSDNFYVGIDTRGLLAETGWFLYPSLQFLAWQAQWFTYRQFLDARLSRPCTVIPVFNHTRMQGAKGAVATVKLPNINELHQYSRIELDMSLSCPGTRDVDCAHWDHTVQLYVCCNRTDGQLCNAELGRWISPFRRRIGRWLTDVSSLRPLLESSNGQCTLTMKTAPWALPWMPSLNLRLCRNKGKTAPWALPWMPSLNLRLCRNKDVTPTPSTVQPLWSPGATFDKNYNKHFQPISFNVQNNVKKVELVSVITGHGSDENGCGEFCPTSHHFVVNGKTYSRTFDTAGTPLGCADRVPQGVTPNEHGTWLYGRDGWCDGQQVDPWVIDVTSAVKIGQVNTVSYYGWYKGRDPNPQHNPGVMIFYSYLVTYT</sequence>
<feature type="chain" id="PRO_5015139481" evidence="2">
    <location>
        <begin position="24"/>
        <end position="754"/>
    </location>
</feature>
<dbReference type="InterPro" id="IPR014784">
    <property type="entry name" value="Cu2_ascorb_mOase-like_C"/>
</dbReference>
<dbReference type="Proteomes" id="UP000085678">
    <property type="component" value="Unplaced"/>
</dbReference>
<evidence type="ECO:0000256" key="1">
    <source>
        <dbReference type="ARBA" id="ARBA00023157"/>
    </source>
</evidence>
<gene>
    <name evidence="5" type="primary">LOC106165398</name>
</gene>
<dbReference type="InterPro" id="IPR053251">
    <property type="entry name" value="N-glycanase"/>
</dbReference>
<dbReference type="Pfam" id="PF09113">
    <property type="entry name" value="N-glycanase_C"/>
    <property type="match status" value="1"/>
</dbReference>